<proteinExistence type="predicted"/>
<reference evidence="2 3" key="1">
    <citation type="submission" date="2020-08" db="EMBL/GenBank/DDBJ databases">
        <title>Genome public.</title>
        <authorList>
            <person name="Liu C."/>
            <person name="Sun Q."/>
        </authorList>
    </citation>
    <scope>NUCLEOTIDE SEQUENCE [LARGE SCALE GENOMIC DNA]</scope>
    <source>
        <strain evidence="2 3">M27</strain>
    </source>
</reference>
<dbReference type="PROSITE" id="PS51257">
    <property type="entry name" value="PROKAR_LIPOPROTEIN"/>
    <property type="match status" value="1"/>
</dbReference>
<gene>
    <name evidence="2" type="ORF">H8S67_14780</name>
</gene>
<evidence type="ECO:0000313" key="3">
    <source>
        <dbReference type="Proteomes" id="UP000600600"/>
    </source>
</evidence>
<keyword evidence="3" id="KW-1185">Reference proteome</keyword>
<accession>A0ABR7CDQ1</accession>
<protein>
    <submittedName>
        <fullName evidence="2">DUF4434 domain-containing protein</fullName>
    </submittedName>
</protein>
<organism evidence="2 3">
    <name type="scientific">Bacteroides difficilis</name>
    <dbReference type="NCBI Taxonomy" id="2763021"/>
    <lineage>
        <taxon>Bacteria</taxon>
        <taxon>Pseudomonadati</taxon>
        <taxon>Bacteroidota</taxon>
        <taxon>Bacteroidia</taxon>
        <taxon>Bacteroidales</taxon>
        <taxon>Bacteroidaceae</taxon>
        <taxon>Bacteroides</taxon>
    </lineage>
</organism>
<dbReference type="EMBL" id="JACOOE010000007">
    <property type="protein sequence ID" value="MBC5605925.1"/>
    <property type="molecule type" value="Genomic_DNA"/>
</dbReference>
<comment type="caution">
    <text evidence="2">The sequence shown here is derived from an EMBL/GenBank/DDBJ whole genome shotgun (WGS) entry which is preliminary data.</text>
</comment>
<feature type="domain" description="DUF4434" evidence="1">
    <location>
        <begin position="253"/>
        <end position="537"/>
    </location>
</feature>
<name>A0ABR7CDQ1_9BACE</name>
<dbReference type="SUPFAM" id="SSF51445">
    <property type="entry name" value="(Trans)glycosidases"/>
    <property type="match status" value="1"/>
</dbReference>
<evidence type="ECO:0000313" key="2">
    <source>
        <dbReference type="EMBL" id="MBC5605925.1"/>
    </source>
</evidence>
<dbReference type="InterPro" id="IPR017853">
    <property type="entry name" value="GH"/>
</dbReference>
<dbReference type="InterPro" id="IPR027849">
    <property type="entry name" value="DUF4434"/>
</dbReference>
<dbReference type="Pfam" id="PF14488">
    <property type="entry name" value="DUF4434"/>
    <property type="match status" value="1"/>
</dbReference>
<dbReference type="Gene3D" id="3.20.20.80">
    <property type="entry name" value="Glycosidases"/>
    <property type="match status" value="1"/>
</dbReference>
<evidence type="ECO:0000259" key="1">
    <source>
        <dbReference type="Pfam" id="PF14488"/>
    </source>
</evidence>
<dbReference type="Proteomes" id="UP000600600">
    <property type="component" value="Unassembled WGS sequence"/>
</dbReference>
<sequence length="556" mass="63395">MTLKNMLVIQYLAFGTIVALCSCSDDDIDIHRVALPETVNQDAVAYVEQNAKDTKVIENYDFTDGRNYVMSVGENSPSAAISGQTVEDAKEGLGALAVNYTFAAKSISTEPEYVTMKEILGNYRTDLSFHPLGLSLWIKGNSQNPGILRVMLIQDSKMEPGIQMENQYFQYINKSILQQDGWQKLIIPYESFQLYKGLAPDDKLNLSKVFGYRIDIVNEKDESGTGTVYLDALEQVTSYQHQYEKKGKFSSMFIQLNKVYYENPEYDDWETYFTECKKVGIDTWIVQYSVGYGAENTISWYSGSTVGWNGEGVQTECPIIDKIMNAAEKTGFKIILGLNGGDYNIEKLDDKWTYDVLLARNEVVAGDLARKYADHPSFAGWYITEEFHDAKYPAGWQEENKRKLLSDYLTRVATFAKSKCNKPVYIAPALWRGMPAEMCGEWFGALLKETENVDYMYLQDLGGRSLVDVRIDLPNYYGYIKKACEEAGVKFGVDIESFFYSYYPPVDYRAKTWAELEEQLAVASQYTDLITNFSWATFKPGYDSFEGYRNYYNSLK</sequence>